<dbReference type="AlphaFoldDB" id="A0A9K3M6U6"/>
<gene>
    <name evidence="2" type="ORF">IV203_014134</name>
</gene>
<accession>A0A9K3M6U6</accession>
<protein>
    <submittedName>
        <fullName evidence="2">Uncharacterized protein</fullName>
    </submittedName>
</protein>
<proteinExistence type="predicted"/>
<evidence type="ECO:0000256" key="1">
    <source>
        <dbReference type="SAM" id="MobiDB-lite"/>
    </source>
</evidence>
<evidence type="ECO:0000313" key="3">
    <source>
        <dbReference type="Proteomes" id="UP000693970"/>
    </source>
</evidence>
<keyword evidence="3" id="KW-1185">Reference proteome</keyword>
<reference evidence="2" key="1">
    <citation type="journal article" date="2021" name="Sci. Rep.">
        <title>Diploid genomic architecture of Nitzschia inconspicua, an elite biomass production diatom.</title>
        <authorList>
            <person name="Oliver A."/>
            <person name="Podell S."/>
            <person name="Pinowska A."/>
            <person name="Traller J.C."/>
            <person name="Smith S.R."/>
            <person name="McClure R."/>
            <person name="Beliaev A."/>
            <person name="Bohutskyi P."/>
            <person name="Hill E.A."/>
            <person name="Rabines A."/>
            <person name="Zheng H."/>
            <person name="Allen L.Z."/>
            <person name="Kuo A."/>
            <person name="Grigoriev I.V."/>
            <person name="Allen A.E."/>
            <person name="Hazlebeck D."/>
            <person name="Allen E.E."/>
        </authorList>
    </citation>
    <scope>NUCLEOTIDE SEQUENCE</scope>
    <source>
        <strain evidence="2">Hildebrandi</strain>
    </source>
</reference>
<evidence type="ECO:0000313" key="2">
    <source>
        <dbReference type="EMBL" id="KAG7375039.1"/>
    </source>
</evidence>
<dbReference type="EMBL" id="JAGRRH010000001">
    <property type="protein sequence ID" value="KAG7375039.1"/>
    <property type="molecule type" value="Genomic_DNA"/>
</dbReference>
<sequence>MPGSARRASSTFAKSPAASMLPASTSGKDIFHHGNNVTVIGCWDPQTRPRSAATAVKNKCREYPSSQS</sequence>
<organism evidence="2 3">
    <name type="scientific">Nitzschia inconspicua</name>
    <dbReference type="NCBI Taxonomy" id="303405"/>
    <lineage>
        <taxon>Eukaryota</taxon>
        <taxon>Sar</taxon>
        <taxon>Stramenopiles</taxon>
        <taxon>Ochrophyta</taxon>
        <taxon>Bacillariophyta</taxon>
        <taxon>Bacillariophyceae</taxon>
        <taxon>Bacillariophycidae</taxon>
        <taxon>Bacillariales</taxon>
        <taxon>Bacillariaceae</taxon>
        <taxon>Nitzschia</taxon>
    </lineage>
</organism>
<name>A0A9K3M6U6_9STRA</name>
<dbReference type="Proteomes" id="UP000693970">
    <property type="component" value="Unassembled WGS sequence"/>
</dbReference>
<reference evidence="2" key="2">
    <citation type="submission" date="2021-04" db="EMBL/GenBank/DDBJ databases">
        <authorList>
            <person name="Podell S."/>
        </authorList>
    </citation>
    <scope>NUCLEOTIDE SEQUENCE</scope>
    <source>
        <strain evidence="2">Hildebrandi</strain>
    </source>
</reference>
<comment type="caution">
    <text evidence="2">The sequence shown here is derived from an EMBL/GenBank/DDBJ whole genome shotgun (WGS) entry which is preliminary data.</text>
</comment>
<feature type="region of interest" description="Disordered" evidence="1">
    <location>
        <begin position="1"/>
        <end position="30"/>
    </location>
</feature>